<evidence type="ECO:0000256" key="1">
    <source>
        <dbReference type="ARBA" id="ARBA00012502"/>
    </source>
</evidence>
<dbReference type="RefSeq" id="WP_142888564.1">
    <property type="nucleotide sequence ID" value="NZ_VIKR01000001.1"/>
</dbReference>
<comment type="catalytic activity">
    <reaction evidence="3">
        <text>L-methionyl-[protein] + [thioredoxin]-disulfide + H2O = L-methionyl-(S)-S-oxide-[protein] + [thioredoxin]-dithiol</text>
        <dbReference type="Rhea" id="RHEA:14217"/>
        <dbReference type="Rhea" id="RHEA-COMP:10698"/>
        <dbReference type="Rhea" id="RHEA-COMP:10700"/>
        <dbReference type="Rhea" id="RHEA-COMP:12313"/>
        <dbReference type="Rhea" id="RHEA-COMP:12315"/>
        <dbReference type="ChEBI" id="CHEBI:15377"/>
        <dbReference type="ChEBI" id="CHEBI:16044"/>
        <dbReference type="ChEBI" id="CHEBI:29950"/>
        <dbReference type="ChEBI" id="CHEBI:44120"/>
        <dbReference type="ChEBI" id="CHEBI:50058"/>
        <dbReference type="EC" id="1.8.4.11"/>
    </reaction>
</comment>
<dbReference type="EMBL" id="VIKR01000001">
    <property type="protein sequence ID" value="TQV77204.1"/>
    <property type="molecule type" value="Genomic_DNA"/>
</dbReference>
<comment type="caution">
    <text evidence="6">The sequence shown here is derived from an EMBL/GenBank/DDBJ whole genome shotgun (WGS) entry which is preliminary data.</text>
</comment>
<proteinExistence type="predicted"/>
<dbReference type="InterPro" id="IPR036509">
    <property type="entry name" value="Met_Sox_Rdtase_MsrA_sf"/>
</dbReference>
<evidence type="ECO:0000313" key="7">
    <source>
        <dbReference type="Proteomes" id="UP000317839"/>
    </source>
</evidence>
<gene>
    <name evidence="6" type="ORF">FLL45_04455</name>
</gene>
<dbReference type="GO" id="GO:0008113">
    <property type="term" value="F:peptide-methionine (S)-S-oxide reductase activity"/>
    <property type="evidence" value="ECO:0007669"/>
    <property type="project" value="UniProtKB-EC"/>
</dbReference>
<evidence type="ECO:0000256" key="4">
    <source>
        <dbReference type="ARBA" id="ARBA00048782"/>
    </source>
</evidence>
<dbReference type="PANTHER" id="PTHR43774:SF1">
    <property type="entry name" value="PEPTIDE METHIONINE SULFOXIDE REDUCTASE MSRA 2"/>
    <property type="match status" value="1"/>
</dbReference>
<dbReference type="SUPFAM" id="SSF55068">
    <property type="entry name" value="Peptide methionine sulfoxide reductase"/>
    <property type="match status" value="1"/>
</dbReference>
<keyword evidence="7" id="KW-1185">Reference proteome</keyword>
<reference evidence="6 7" key="1">
    <citation type="submission" date="2019-06" db="EMBL/GenBank/DDBJ databases">
        <title>Draft genome of Aliikangiella marina GYP-15.</title>
        <authorList>
            <person name="Wang G."/>
        </authorList>
    </citation>
    <scope>NUCLEOTIDE SEQUENCE [LARGE SCALE GENOMIC DNA]</scope>
    <source>
        <strain evidence="6 7">GYP-15</strain>
    </source>
</reference>
<sequence>MTLVVGLGGECHWCTEGIFQSLLGVTAVNQGWIKPRLSVEPSSQFREANSNFKILESDKADSTQPSFSEAIEVYFNPKIISLTTLIEIHLYTHASTANHSLRNRYRSAVYTYDEYQQQQATHILESLATRFDQPLVTRVLQFNEFKLNKNEYLNYFYQSPDKPFCQSYIHPKLRLLLTRFNDSVDTDKLQAAGIE</sequence>
<name>A0A545TIZ4_9GAMM</name>
<organism evidence="6 7">
    <name type="scientific">Aliikangiella marina</name>
    <dbReference type="NCBI Taxonomy" id="1712262"/>
    <lineage>
        <taxon>Bacteria</taxon>
        <taxon>Pseudomonadati</taxon>
        <taxon>Pseudomonadota</taxon>
        <taxon>Gammaproteobacteria</taxon>
        <taxon>Oceanospirillales</taxon>
        <taxon>Pleioneaceae</taxon>
        <taxon>Aliikangiella</taxon>
    </lineage>
</organism>
<evidence type="ECO:0000259" key="5">
    <source>
        <dbReference type="Pfam" id="PF01625"/>
    </source>
</evidence>
<dbReference type="Pfam" id="PF01625">
    <property type="entry name" value="PMSR"/>
    <property type="match status" value="1"/>
</dbReference>
<evidence type="ECO:0000256" key="2">
    <source>
        <dbReference type="ARBA" id="ARBA00023002"/>
    </source>
</evidence>
<feature type="domain" description="Peptide methionine sulphoxide reductase MsrA" evidence="5">
    <location>
        <begin position="7"/>
        <end position="165"/>
    </location>
</feature>
<dbReference type="OrthoDB" id="4174719at2"/>
<dbReference type="Gene3D" id="3.30.1060.10">
    <property type="entry name" value="Peptide methionine sulphoxide reductase MsrA"/>
    <property type="match status" value="1"/>
</dbReference>
<comment type="catalytic activity">
    <reaction evidence="4">
        <text>[thioredoxin]-disulfide + L-methionine + H2O = L-methionine (S)-S-oxide + [thioredoxin]-dithiol</text>
        <dbReference type="Rhea" id="RHEA:19993"/>
        <dbReference type="Rhea" id="RHEA-COMP:10698"/>
        <dbReference type="Rhea" id="RHEA-COMP:10700"/>
        <dbReference type="ChEBI" id="CHEBI:15377"/>
        <dbReference type="ChEBI" id="CHEBI:29950"/>
        <dbReference type="ChEBI" id="CHEBI:50058"/>
        <dbReference type="ChEBI" id="CHEBI:57844"/>
        <dbReference type="ChEBI" id="CHEBI:58772"/>
        <dbReference type="EC" id="1.8.4.11"/>
    </reaction>
</comment>
<keyword evidence="2" id="KW-0560">Oxidoreductase</keyword>
<evidence type="ECO:0000256" key="3">
    <source>
        <dbReference type="ARBA" id="ARBA00047806"/>
    </source>
</evidence>
<protein>
    <recommendedName>
        <fullName evidence="1">peptide-methionine (S)-S-oxide reductase</fullName>
        <ecNumber evidence="1">1.8.4.11</ecNumber>
    </recommendedName>
</protein>
<dbReference type="EC" id="1.8.4.11" evidence="1"/>
<dbReference type="AlphaFoldDB" id="A0A545TIZ4"/>
<dbReference type="PANTHER" id="PTHR43774">
    <property type="entry name" value="PEPTIDE METHIONINE SULFOXIDE REDUCTASE"/>
    <property type="match status" value="1"/>
</dbReference>
<dbReference type="InterPro" id="IPR002569">
    <property type="entry name" value="Met_Sox_Rdtase_MsrA_dom"/>
</dbReference>
<evidence type="ECO:0000313" key="6">
    <source>
        <dbReference type="EMBL" id="TQV77204.1"/>
    </source>
</evidence>
<dbReference type="Proteomes" id="UP000317839">
    <property type="component" value="Unassembled WGS sequence"/>
</dbReference>
<accession>A0A545TIZ4</accession>